<name>B2VAW7_ERWT9</name>
<organism evidence="2 3">
    <name type="scientific">Erwinia tasmaniensis (strain DSM 17950 / CFBP 7177 / CIP 109463 / NCPPB 4357 / Et1/99)</name>
    <dbReference type="NCBI Taxonomy" id="465817"/>
    <lineage>
        <taxon>Bacteria</taxon>
        <taxon>Pseudomonadati</taxon>
        <taxon>Pseudomonadota</taxon>
        <taxon>Gammaproteobacteria</taxon>
        <taxon>Enterobacterales</taxon>
        <taxon>Erwiniaceae</taxon>
        <taxon>Erwinia</taxon>
    </lineage>
</organism>
<gene>
    <name evidence="2" type="ordered locus">ETA_pET490450</name>
</gene>
<evidence type="ECO:0000313" key="2">
    <source>
        <dbReference type="EMBL" id="CAO94887.1"/>
    </source>
</evidence>
<sequence length="133" mass="14298">MAPAPAAPQRRWPASRTVATAPDILNKIPARAAVRSPCASSLTLRLVPGPGLPSFIPQAIRHSGHSVQPPSRHLIVTTFIILIAISGADLQPPRPYPRLISTTGRSCRPLPPGSRHTPPRQNGTIGRNVQYLF</sequence>
<protein>
    <submittedName>
        <fullName evidence="2">Uncharacterized protein</fullName>
    </submittedName>
</protein>
<keyword evidence="2" id="KW-0614">Plasmid</keyword>
<geneLocation type="plasmid" evidence="2 3">
    <name>pET49</name>
</geneLocation>
<accession>B2VAW7</accession>
<evidence type="ECO:0000256" key="1">
    <source>
        <dbReference type="SAM" id="MobiDB-lite"/>
    </source>
</evidence>
<keyword evidence="3" id="KW-1185">Reference proteome</keyword>
<dbReference type="AlphaFoldDB" id="B2VAW7"/>
<feature type="region of interest" description="Disordered" evidence="1">
    <location>
        <begin position="103"/>
        <end position="127"/>
    </location>
</feature>
<dbReference type="EMBL" id="CU468131">
    <property type="protein sequence ID" value="CAO94887.1"/>
    <property type="molecule type" value="Genomic_DNA"/>
</dbReference>
<evidence type="ECO:0000313" key="3">
    <source>
        <dbReference type="Proteomes" id="UP000001726"/>
    </source>
</evidence>
<proteinExistence type="predicted"/>
<dbReference type="KEGG" id="eta:ETA_pET490450"/>
<dbReference type="Proteomes" id="UP000001726">
    <property type="component" value="Plasmid pET49"/>
</dbReference>
<reference evidence="2 3" key="1">
    <citation type="journal article" date="2008" name="Environ. Microbiol.">
        <title>The genome of Erwinia tasmaniensis strain Et1/99, a non-pathogenic bacterium in the genus Erwinia.</title>
        <authorList>
            <person name="Kube M."/>
            <person name="Migdoll A.M."/>
            <person name="Mueller I."/>
            <person name="Kuhl H."/>
            <person name="Beck A."/>
            <person name="Reinhardt R."/>
            <person name="Geider K."/>
        </authorList>
    </citation>
    <scope>NUCLEOTIDE SEQUENCE [LARGE SCALE GENOMIC DNA]</scope>
    <source>
        <strain evidence="3">DSM 17950 / CFBP 7177 / CIP 109463 / NCPPB 4357 / Et1/99</strain>
        <plasmid evidence="3">pET49</plasmid>
    </source>
</reference>
<dbReference type="HOGENOM" id="CLU_1903470_0_0_6"/>